<dbReference type="Gene3D" id="1.10.132.90">
    <property type="match status" value="1"/>
</dbReference>
<comment type="caution">
    <text evidence="3">The sequence shown here is derived from an EMBL/GenBank/DDBJ whole genome shotgun (WGS) entry which is preliminary data.</text>
</comment>
<organism evidence="3 4">
    <name type="scientific">Allohahella marinimesophila</name>
    <dbReference type="NCBI Taxonomy" id="1054972"/>
    <lineage>
        <taxon>Bacteria</taxon>
        <taxon>Pseudomonadati</taxon>
        <taxon>Pseudomonadota</taxon>
        <taxon>Gammaproteobacteria</taxon>
        <taxon>Oceanospirillales</taxon>
        <taxon>Hahellaceae</taxon>
        <taxon>Allohahella</taxon>
    </lineage>
</organism>
<dbReference type="RefSeq" id="WP_344807555.1">
    <property type="nucleotide sequence ID" value="NZ_BAABBO010000012.1"/>
</dbReference>
<name>A0ABP7PPN4_9GAMM</name>
<reference evidence="4" key="1">
    <citation type="journal article" date="2019" name="Int. J. Syst. Evol. Microbiol.">
        <title>The Global Catalogue of Microorganisms (GCM) 10K type strain sequencing project: providing services to taxonomists for standard genome sequencing and annotation.</title>
        <authorList>
            <consortium name="The Broad Institute Genomics Platform"/>
            <consortium name="The Broad Institute Genome Sequencing Center for Infectious Disease"/>
            <person name="Wu L."/>
            <person name="Ma J."/>
        </authorList>
    </citation>
    <scope>NUCLEOTIDE SEQUENCE [LARGE SCALE GENOMIC DNA]</scope>
    <source>
        <strain evidence="4">JCM 17555</strain>
    </source>
</reference>
<keyword evidence="4" id="KW-1185">Reference proteome</keyword>
<feature type="domain" description="DUF5610" evidence="2">
    <location>
        <begin position="114"/>
        <end position="199"/>
    </location>
</feature>
<dbReference type="Pfam" id="PF18433">
    <property type="entry name" value="DUF5610"/>
    <property type="match status" value="1"/>
</dbReference>
<evidence type="ECO:0000313" key="3">
    <source>
        <dbReference type="EMBL" id="GAA3969178.1"/>
    </source>
</evidence>
<evidence type="ECO:0000256" key="1">
    <source>
        <dbReference type="SAM" id="MobiDB-lite"/>
    </source>
</evidence>
<sequence>MNNQLFNSSFDRLFSDGLRQMPSVRVNGQASPVNPAESPAGSAKPALSGGDMTAALEKGYAALSEGRRPGAFAAELIVRRVDRAMGGATVAEPSLPRMGASVSPGGYGKAGESDNIPSPDKVAGTILGFVEKRIALAKADGASPERLDAMLQQARAGVEQGYGEAREELKARGFLPSDDGQLEKAIDAGYAAVQKGFAQVADNIAGRLPQTRDIAETASLAAPRSVGGAVTERSDFLRAESSVIQLKTRDGDTVKLSLSQVAAASAEIKANGGSLQEVLQGVSGKQFMLDVEGQLDEGELEAIGGFLKQIDSVANDFFAGDMQAAFDKALSLDVDMGEIASFAVNLSSVSYSSISQAYESGASAQPVKGQSAAEPALPANDFSPLARFIENLRSALESAEALNDGAGLLDFVEASAKALYEQGAISVPVAAPAGEDGAAPLSGQAPEPDAFADFLSFMRSTGEKLTAG</sequence>
<evidence type="ECO:0000313" key="4">
    <source>
        <dbReference type="Proteomes" id="UP001501337"/>
    </source>
</evidence>
<dbReference type="InterPro" id="IPR041651">
    <property type="entry name" value="DUF5610"/>
</dbReference>
<feature type="region of interest" description="Disordered" evidence="1">
    <location>
        <begin position="26"/>
        <end position="49"/>
    </location>
</feature>
<dbReference type="Proteomes" id="UP001501337">
    <property type="component" value="Unassembled WGS sequence"/>
</dbReference>
<feature type="region of interest" description="Disordered" evidence="1">
    <location>
        <begin position="95"/>
        <end position="118"/>
    </location>
</feature>
<evidence type="ECO:0000259" key="2">
    <source>
        <dbReference type="Pfam" id="PF18433"/>
    </source>
</evidence>
<dbReference type="EMBL" id="BAABBO010000012">
    <property type="protein sequence ID" value="GAA3969178.1"/>
    <property type="molecule type" value="Genomic_DNA"/>
</dbReference>
<proteinExistence type="predicted"/>
<protein>
    <recommendedName>
        <fullName evidence="2">DUF5610 domain-containing protein</fullName>
    </recommendedName>
</protein>
<accession>A0ABP7PPN4</accession>
<gene>
    <name evidence="3" type="ORF">GCM10022278_28680</name>
</gene>